<dbReference type="PANTHER" id="PTHR21421">
    <property type="entry name" value="GUSTATORY RECEPTOR"/>
    <property type="match status" value="1"/>
</dbReference>
<feature type="transmembrane region" description="Helical" evidence="9">
    <location>
        <begin position="142"/>
        <end position="165"/>
    </location>
</feature>
<name>A0ABN8B937_CHISP</name>
<comment type="function">
    <text evidence="8">Plays a role in the sugar gustatory response.</text>
</comment>
<comment type="subcellular location">
    <subcellularLocation>
        <location evidence="1">Cell membrane</location>
        <topology evidence="1">Multi-pass membrane protein</topology>
    </subcellularLocation>
</comment>
<comment type="similarity">
    <text evidence="2">Belongs to the insect chemoreceptor superfamily. Gustatory receptor (GR) family. Gr5a subfamily.</text>
</comment>
<dbReference type="Proteomes" id="UP001153292">
    <property type="component" value="Chromosome 5"/>
</dbReference>
<evidence type="ECO:0000256" key="2">
    <source>
        <dbReference type="ARBA" id="ARBA00005327"/>
    </source>
</evidence>
<dbReference type="Pfam" id="PF06151">
    <property type="entry name" value="Trehalose_recp"/>
    <property type="match status" value="1"/>
</dbReference>
<feature type="transmembrane region" description="Helical" evidence="9">
    <location>
        <begin position="34"/>
        <end position="51"/>
    </location>
</feature>
<sequence length="373" mass="41274">MGFAQGSPHRSVLCHAHPSASRDVHQIVGPPGPLIFTIATCITMVMFLQVARSWPRLVQHIAATEELEPSFNRLLINKCNITCIVVLVLAFLELILSMLSAFAGAMVCQTDKALYEGFVTHFFPWVFNELPYSVYLGVMTQFLHFQSTLIGNFSDLFVMCMSYYLTARLEHINAKLLAAQGKYLPEIFWRTIRQDYCRITQLVRRVDEVISGIVLISFASNLFFICLQLYNTLENGIKGTGECSGRFSNSSLLGGSEAAVYFLFSLVYLIARSVAVSMIASQINIASLVPARVLYAVPSPVYCVEVQRLLDQVHGDTVALTGLQFFSITRTLLLTIAGTIVTYELVMFQFTTPSFLAATISPTITTSAVIAVA</sequence>
<gene>
    <name evidence="10" type="ORF">CHILSU_LOCUS9541</name>
</gene>
<keyword evidence="4 9" id="KW-0812">Transmembrane</keyword>
<keyword evidence="6 9" id="KW-0472">Membrane</keyword>
<keyword evidence="5 9" id="KW-1133">Transmembrane helix</keyword>
<keyword evidence="11" id="KW-1185">Reference proteome</keyword>
<dbReference type="EMBL" id="OU963898">
    <property type="protein sequence ID" value="CAH0406167.1"/>
    <property type="molecule type" value="Genomic_DNA"/>
</dbReference>
<feature type="transmembrane region" description="Helical" evidence="9">
    <location>
        <begin position="209"/>
        <end position="230"/>
    </location>
</feature>
<dbReference type="PANTHER" id="PTHR21421:SF29">
    <property type="entry name" value="GUSTATORY RECEPTOR 5A FOR TREHALOSE-RELATED"/>
    <property type="match status" value="1"/>
</dbReference>
<evidence type="ECO:0000256" key="9">
    <source>
        <dbReference type="SAM" id="Phobius"/>
    </source>
</evidence>
<evidence type="ECO:0000313" key="10">
    <source>
        <dbReference type="EMBL" id="CAH0406167.1"/>
    </source>
</evidence>
<keyword evidence="7 8" id="KW-0675">Receptor</keyword>
<dbReference type="InterPro" id="IPR009318">
    <property type="entry name" value="Gustatory_rcpt"/>
</dbReference>
<protein>
    <recommendedName>
        <fullName evidence="8">Gustatory receptor</fullName>
    </recommendedName>
</protein>
<organism evidence="10 11">
    <name type="scientific">Chilo suppressalis</name>
    <name type="common">Asiatic rice borer moth</name>
    <dbReference type="NCBI Taxonomy" id="168631"/>
    <lineage>
        <taxon>Eukaryota</taxon>
        <taxon>Metazoa</taxon>
        <taxon>Ecdysozoa</taxon>
        <taxon>Arthropoda</taxon>
        <taxon>Hexapoda</taxon>
        <taxon>Insecta</taxon>
        <taxon>Pterygota</taxon>
        <taxon>Neoptera</taxon>
        <taxon>Endopterygota</taxon>
        <taxon>Lepidoptera</taxon>
        <taxon>Glossata</taxon>
        <taxon>Ditrysia</taxon>
        <taxon>Pyraloidea</taxon>
        <taxon>Crambidae</taxon>
        <taxon>Crambinae</taxon>
        <taxon>Chilo</taxon>
    </lineage>
</organism>
<evidence type="ECO:0000256" key="3">
    <source>
        <dbReference type="ARBA" id="ARBA00022475"/>
    </source>
</evidence>
<keyword evidence="3" id="KW-1003">Cell membrane</keyword>
<evidence type="ECO:0000256" key="7">
    <source>
        <dbReference type="ARBA" id="ARBA00023170"/>
    </source>
</evidence>
<dbReference type="PIRSF" id="PIRSF038981">
    <property type="entry name" value="GRP"/>
    <property type="match status" value="1"/>
</dbReference>
<keyword evidence="8" id="KW-0807">Transducer</keyword>
<feature type="transmembrane region" description="Helical" evidence="9">
    <location>
        <begin position="250"/>
        <end position="271"/>
    </location>
</feature>
<accession>A0ABN8B937</accession>
<evidence type="ECO:0000256" key="6">
    <source>
        <dbReference type="ARBA" id="ARBA00023136"/>
    </source>
</evidence>
<proteinExistence type="inferred from homology"/>
<evidence type="ECO:0000256" key="4">
    <source>
        <dbReference type="ARBA" id="ARBA00022692"/>
    </source>
</evidence>
<evidence type="ECO:0000256" key="5">
    <source>
        <dbReference type="ARBA" id="ARBA00022989"/>
    </source>
</evidence>
<feature type="transmembrane region" description="Helical" evidence="9">
    <location>
        <begin position="81"/>
        <end position="107"/>
    </location>
</feature>
<evidence type="ECO:0000256" key="1">
    <source>
        <dbReference type="ARBA" id="ARBA00004651"/>
    </source>
</evidence>
<evidence type="ECO:0000313" key="11">
    <source>
        <dbReference type="Proteomes" id="UP001153292"/>
    </source>
</evidence>
<evidence type="ECO:0000256" key="8">
    <source>
        <dbReference type="PIRNR" id="PIRNR038981"/>
    </source>
</evidence>
<reference evidence="10" key="1">
    <citation type="submission" date="2021-12" db="EMBL/GenBank/DDBJ databases">
        <authorList>
            <person name="King R."/>
        </authorList>
    </citation>
    <scope>NUCLEOTIDE SEQUENCE</scope>
</reference>